<dbReference type="OrthoDB" id="1363at2759"/>
<gene>
    <name evidence="5" type="ORF">RSOLAG1IB_01439</name>
</gene>
<proteinExistence type="inferred from homology"/>
<protein>
    <recommendedName>
        <fullName evidence="4">Ca3427-like PBP 2 domain-containing protein</fullName>
    </recommendedName>
</protein>
<comment type="subcellular location">
    <subcellularLocation>
        <location evidence="1">Periplasm</location>
    </subcellularLocation>
</comment>
<evidence type="ECO:0000313" key="6">
    <source>
        <dbReference type="Proteomes" id="UP000059188"/>
    </source>
</evidence>
<evidence type="ECO:0000259" key="4">
    <source>
        <dbReference type="Pfam" id="PF22384"/>
    </source>
</evidence>
<evidence type="ECO:0000256" key="1">
    <source>
        <dbReference type="ARBA" id="ARBA00004418"/>
    </source>
</evidence>
<accession>A0A0B7FGV0</accession>
<dbReference type="InterPro" id="IPR054364">
    <property type="entry name" value="Ca3427-like_PBP2"/>
</dbReference>
<comment type="similarity">
    <text evidence="2">Belongs to the bacterial solute-binding protein SsuA/TauA family.</text>
</comment>
<dbReference type="EMBL" id="LN679101">
    <property type="protein sequence ID" value="CEL55428.1"/>
    <property type="molecule type" value="Genomic_DNA"/>
</dbReference>
<dbReference type="Gene3D" id="3.40.190.10">
    <property type="entry name" value="Periplasmic binding protein-like II"/>
    <property type="match status" value="2"/>
</dbReference>
<keyword evidence="3" id="KW-0732">Signal</keyword>
<dbReference type="Pfam" id="PF22384">
    <property type="entry name" value="PBP2_Ca3427_like"/>
    <property type="match status" value="1"/>
</dbReference>
<evidence type="ECO:0000313" key="5">
    <source>
        <dbReference type="EMBL" id="CEL55428.1"/>
    </source>
</evidence>
<organism evidence="5 6">
    <name type="scientific">Thanatephorus cucumeris (strain AG1-IB / isolate 7/3/14)</name>
    <name type="common">Lettuce bottom rot fungus</name>
    <name type="synonym">Rhizoctonia solani</name>
    <dbReference type="NCBI Taxonomy" id="1108050"/>
    <lineage>
        <taxon>Eukaryota</taxon>
        <taxon>Fungi</taxon>
        <taxon>Dikarya</taxon>
        <taxon>Basidiomycota</taxon>
        <taxon>Agaricomycotina</taxon>
        <taxon>Agaricomycetes</taxon>
        <taxon>Cantharellales</taxon>
        <taxon>Ceratobasidiaceae</taxon>
        <taxon>Rhizoctonia</taxon>
        <taxon>Rhizoctonia solani AG-1</taxon>
    </lineage>
</organism>
<dbReference type="CDD" id="cd13637">
    <property type="entry name" value="PBP2_Ca3427_like"/>
    <property type="match status" value="1"/>
</dbReference>
<dbReference type="AlphaFoldDB" id="A0A0B7FGV0"/>
<dbReference type="Proteomes" id="UP000059188">
    <property type="component" value="Unassembled WGS sequence"/>
</dbReference>
<sequence length="295" mass="32379">MLRVGYVPEHFASPLLQYADADHGETFVLSAFPGGTGAMTFALQNNEIDVAVALTDALIAGIANGSQAYKLVGSYVSTPLNWAVVTGKDSEYQSIDDLRGTKLGISRVGSGSQTMASVMALQKNWVDETGQVEMPEFQVNNNLQGLNTSINDGTTSAFLWEWFTTKPHLDSGEVRFIGSVPTPWPSWLIAAHPDRAEPTPLKNFLGALTGYVTKFDSDEQRAQADVDFIQKRFGYPEEDIRAWLKTVRWAEDCTAIPGKVIVDTLNILDKAGVVKRPMDGFNVEDFTNNEVVRLV</sequence>
<dbReference type="GO" id="GO:0042597">
    <property type="term" value="C:periplasmic space"/>
    <property type="evidence" value="ECO:0007669"/>
    <property type="project" value="UniProtKB-SubCell"/>
</dbReference>
<evidence type="ECO:0000256" key="2">
    <source>
        <dbReference type="ARBA" id="ARBA00010742"/>
    </source>
</evidence>
<dbReference type="SUPFAM" id="SSF53850">
    <property type="entry name" value="Periplasmic binding protein-like II"/>
    <property type="match status" value="1"/>
</dbReference>
<feature type="domain" description="Ca3427-like PBP 2" evidence="4">
    <location>
        <begin position="82"/>
        <end position="179"/>
    </location>
</feature>
<reference evidence="5 6" key="1">
    <citation type="submission" date="2014-11" db="EMBL/GenBank/DDBJ databases">
        <authorList>
            <person name="Wibberg Daniel"/>
        </authorList>
    </citation>
    <scope>NUCLEOTIDE SEQUENCE [LARGE SCALE GENOMIC DNA]</scope>
    <source>
        <strain evidence="5">Rhizoctonia solani AG1-IB 7/3/14</strain>
    </source>
</reference>
<evidence type="ECO:0000256" key="3">
    <source>
        <dbReference type="ARBA" id="ARBA00022729"/>
    </source>
</evidence>
<dbReference type="PANTHER" id="PTHR30024">
    <property type="entry name" value="ALIPHATIC SULFONATES-BINDING PROTEIN-RELATED"/>
    <property type="match status" value="1"/>
</dbReference>
<name>A0A0B7FGV0_THACB</name>
<keyword evidence="6" id="KW-1185">Reference proteome</keyword>
<dbReference type="PANTHER" id="PTHR30024:SF47">
    <property type="entry name" value="TAURINE-BINDING PERIPLASMIC PROTEIN"/>
    <property type="match status" value="1"/>
</dbReference>